<dbReference type="AlphaFoldDB" id="L7F205"/>
<name>L7F205_STRT8</name>
<protein>
    <submittedName>
        <fullName evidence="2">Transcriptional regulator, XRE family</fullName>
    </submittedName>
</protein>
<evidence type="ECO:0000313" key="3">
    <source>
        <dbReference type="Proteomes" id="UP000010931"/>
    </source>
</evidence>
<dbReference type="GeneID" id="97407192"/>
<dbReference type="EMBL" id="AEJB01000361">
    <property type="protein sequence ID" value="ELP65658.1"/>
    <property type="molecule type" value="Genomic_DNA"/>
</dbReference>
<evidence type="ECO:0000313" key="2">
    <source>
        <dbReference type="EMBL" id="ELP65658.1"/>
    </source>
</evidence>
<dbReference type="CDD" id="cd00093">
    <property type="entry name" value="HTH_XRE"/>
    <property type="match status" value="1"/>
</dbReference>
<organism evidence="2 3">
    <name type="scientific">Streptomyces turgidiscabies (strain Car8)</name>
    <dbReference type="NCBI Taxonomy" id="698760"/>
    <lineage>
        <taxon>Bacteria</taxon>
        <taxon>Bacillati</taxon>
        <taxon>Actinomycetota</taxon>
        <taxon>Actinomycetes</taxon>
        <taxon>Kitasatosporales</taxon>
        <taxon>Streptomycetaceae</taxon>
        <taxon>Streptomyces</taxon>
    </lineage>
</organism>
<dbReference type="GO" id="GO:0003677">
    <property type="term" value="F:DNA binding"/>
    <property type="evidence" value="ECO:0007669"/>
    <property type="project" value="InterPro"/>
</dbReference>
<dbReference type="RefSeq" id="WP_006378581.1">
    <property type="nucleotide sequence ID" value="NZ_AEJB01000361.1"/>
</dbReference>
<sequence length="301" mass="34177">MSAVRPNRLPKLERFLPSHRHNPTALRLILAAQLRRLRAEAGLSPKEASARLDCSASKISRLERGEVPLRGRDVADLLYLYGVDVEDIDESRELVRQSNQSGWWHEFDDVLPKWFDKFIGLQEAASLIRTYEVLLMPGLLQTPEYALAVVQGDDRLTDRQTIERRVELRLARQEILDYPGGPKVWAVLEEAVLGRQVAERAVMYRQLQHLAALAERPNVQVQIIPSDAPKGVTTGSPFTHLRFDPASLPEIVYLEHGSGALYLDKERETERYRSVLDGLLNAAECPEASLKRIHEAITRYC</sequence>
<dbReference type="Gene3D" id="1.10.260.40">
    <property type="entry name" value="lambda repressor-like DNA-binding domains"/>
    <property type="match status" value="1"/>
</dbReference>
<dbReference type="SUPFAM" id="SSF47413">
    <property type="entry name" value="lambda repressor-like DNA-binding domains"/>
    <property type="match status" value="1"/>
</dbReference>
<keyword evidence="3" id="KW-1185">Reference proteome</keyword>
<dbReference type="InterPro" id="IPR010982">
    <property type="entry name" value="Lambda_DNA-bd_dom_sf"/>
</dbReference>
<dbReference type="InterPro" id="IPR001387">
    <property type="entry name" value="Cro/C1-type_HTH"/>
</dbReference>
<comment type="caution">
    <text evidence="2">The sequence shown here is derived from an EMBL/GenBank/DDBJ whole genome shotgun (WGS) entry which is preliminary data.</text>
</comment>
<dbReference type="PROSITE" id="PS50943">
    <property type="entry name" value="HTH_CROC1"/>
    <property type="match status" value="1"/>
</dbReference>
<dbReference type="PATRIC" id="fig|698760.3.peg.5332"/>
<dbReference type="Pfam" id="PF13560">
    <property type="entry name" value="HTH_31"/>
    <property type="match status" value="1"/>
</dbReference>
<reference evidence="2 3" key="1">
    <citation type="journal article" date="2011" name="Plasmid">
        <title>Streptomyces turgidiscabies Car8 contains a modular pathogenicity island that shares virulence genes with other actinobacterial plant pathogens.</title>
        <authorList>
            <person name="Huguet-Tapia J.C."/>
            <person name="Badger J.H."/>
            <person name="Loria R."/>
            <person name="Pettis G.S."/>
        </authorList>
    </citation>
    <scope>NUCLEOTIDE SEQUENCE [LARGE SCALE GENOMIC DNA]</scope>
    <source>
        <strain evidence="2 3">Car8</strain>
    </source>
</reference>
<accession>L7F205</accession>
<feature type="domain" description="HTH cro/C1-type" evidence="1">
    <location>
        <begin position="34"/>
        <end position="88"/>
    </location>
</feature>
<evidence type="ECO:0000259" key="1">
    <source>
        <dbReference type="PROSITE" id="PS50943"/>
    </source>
</evidence>
<dbReference type="SMART" id="SM00530">
    <property type="entry name" value="HTH_XRE"/>
    <property type="match status" value="1"/>
</dbReference>
<dbReference type="Pfam" id="PF19054">
    <property type="entry name" value="DUF5753"/>
    <property type="match status" value="1"/>
</dbReference>
<gene>
    <name evidence="2" type="ORF">STRTUCAR8_01797</name>
</gene>
<dbReference type="InterPro" id="IPR043917">
    <property type="entry name" value="DUF5753"/>
</dbReference>
<proteinExistence type="predicted"/>
<dbReference type="Proteomes" id="UP000010931">
    <property type="component" value="Unassembled WGS sequence"/>
</dbReference>